<protein>
    <recommendedName>
        <fullName evidence="3">DUF222 domain-containing protein</fullName>
    </recommendedName>
</protein>
<evidence type="ECO:0008006" key="3">
    <source>
        <dbReference type="Google" id="ProtNLM"/>
    </source>
</evidence>
<proteinExistence type="predicted"/>
<dbReference type="Proteomes" id="UP001589536">
    <property type="component" value="Unassembled WGS sequence"/>
</dbReference>
<organism evidence="1 2">
    <name type="scientific">Arthrobacter methylotrophus</name>
    <dbReference type="NCBI Taxonomy" id="121291"/>
    <lineage>
        <taxon>Bacteria</taxon>
        <taxon>Bacillati</taxon>
        <taxon>Actinomycetota</taxon>
        <taxon>Actinomycetes</taxon>
        <taxon>Micrococcales</taxon>
        <taxon>Micrococcaceae</taxon>
        <taxon>Arthrobacter</taxon>
    </lineage>
</organism>
<dbReference type="EMBL" id="JBHMBH010000019">
    <property type="protein sequence ID" value="MFB9714109.1"/>
    <property type="molecule type" value="Genomic_DNA"/>
</dbReference>
<evidence type="ECO:0000313" key="1">
    <source>
        <dbReference type="EMBL" id="MFB9714109.1"/>
    </source>
</evidence>
<dbReference type="RefSeq" id="WP_345043370.1">
    <property type="nucleotide sequence ID" value="NZ_BAABED010000001.1"/>
</dbReference>
<gene>
    <name evidence="1" type="ORF">ACFFPI_08050</name>
</gene>
<accession>A0ABV5URE2</accession>
<evidence type="ECO:0000313" key="2">
    <source>
        <dbReference type="Proteomes" id="UP001589536"/>
    </source>
</evidence>
<reference evidence="1 2" key="1">
    <citation type="submission" date="2024-09" db="EMBL/GenBank/DDBJ databases">
        <authorList>
            <person name="Sun Q."/>
            <person name="Mori K."/>
        </authorList>
    </citation>
    <scope>NUCLEOTIDE SEQUENCE [LARGE SCALE GENOMIC DNA]</scope>
    <source>
        <strain evidence="1 2">JCM 13519</strain>
    </source>
</reference>
<keyword evidence="2" id="KW-1185">Reference proteome</keyword>
<sequence>MQLTSLITDSECHDILQRHADGIVSAPEARRLIAESLHRSGIAQAVAKEKGGPYGPQMVQDLALEMEELLFQKVMQTEPGGFDLDLGLDASVSGWARNLLRAGHLSMLRNIRTRTTSKMTLVDPSPMRQWQDSSWHASSYVTFHNAAVFDRTDPNHLSQKMEDAADWLRSKTRHLRDSSKLAAQAATVMHAYSVPALVRPQIIERKRLKDLVDSEPGLAHRSIAAMRSLIEGEPYEAIDEGLMALWDDYSFEQIDTITRAAPRVAGVLVDSILADRARPSRTVLRSFRASVRAMGKGRGWSRVAEEICEAFIALEFEAYSSFDTTGADYREERIAGRRIAILKAPDVFARALEFKGQRLGLNESDMYEQLDRLIRSLTDLEVKVPEAA</sequence>
<name>A0ABV5URE2_9MICC</name>
<comment type="caution">
    <text evidence="1">The sequence shown here is derived from an EMBL/GenBank/DDBJ whole genome shotgun (WGS) entry which is preliminary data.</text>
</comment>